<dbReference type="GO" id="GO:0016787">
    <property type="term" value="F:hydrolase activity"/>
    <property type="evidence" value="ECO:0007669"/>
    <property type="project" value="UniProtKB-KW"/>
</dbReference>
<evidence type="ECO:0000313" key="3">
    <source>
        <dbReference type="Proteomes" id="UP000184082"/>
    </source>
</evidence>
<feature type="transmembrane region" description="Helical" evidence="1">
    <location>
        <begin position="77"/>
        <end position="97"/>
    </location>
</feature>
<evidence type="ECO:0000256" key="1">
    <source>
        <dbReference type="SAM" id="Phobius"/>
    </source>
</evidence>
<reference evidence="2 3" key="1">
    <citation type="submission" date="2016-11" db="EMBL/GenBank/DDBJ databases">
        <authorList>
            <person name="Jaros S."/>
            <person name="Januszkiewicz K."/>
            <person name="Wedrychowicz H."/>
        </authorList>
    </citation>
    <scope>NUCLEOTIDE SEQUENCE [LARGE SCALE GENOMIC DNA]</scope>
    <source>
        <strain evidence="2 3">DSM 14501</strain>
    </source>
</reference>
<keyword evidence="1" id="KW-0812">Transmembrane</keyword>
<keyword evidence="3" id="KW-1185">Reference proteome</keyword>
<dbReference type="EMBL" id="FRAJ01000012">
    <property type="protein sequence ID" value="SHK24535.1"/>
    <property type="molecule type" value="Genomic_DNA"/>
</dbReference>
<feature type="transmembrane region" description="Helical" evidence="1">
    <location>
        <begin position="149"/>
        <end position="166"/>
    </location>
</feature>
<organism evidence="2 3">
    <name type="scientific">Caminicella sporogenes DSM 14501</name>
    <dbReference type="NCBI Taxonomy" id="1121266"/>
    <lineage>
        <taxon>Bacteria</taxon>
        <taxon>Bacillati</taxon>
        <taxon>Bacillota</taxon>
        <taxon>Clostridia</taxon>
        <taxon>Peptostreptococcales</taxon>
        <taxon>Caminicellaceae</taxon>
        <taxon>Caminicella</taxon>
    </lineage>
</organism>
<keyword evidence="2" id="KW-0378">Hydrolase</keyword>
<feature type="transmembrane region" description="Helical" evidence="1">
    <location>
        <begin position="109"/>
        <end position="129"/>
    </location>
</feature>
<name>A0A1M6QWG1_9FIRM</name>
<dbReference type="InterPro" id="IPR007404">
    <property type="entry name" value="YdjM-like"/>
</dbReference>
<gene>
    <name evidence="2" type="ORF">SAMN02745883_01639</name>
</gene>
<feature type="transmembrane region" description="Helical" evidence="1">
    <location>
        <begin position="228"/>
        <end position="248"/>
    </location>
</feature>
<feature type="transmembrane region" description="Helical" evidence="1">
    <location>
        <begin position="197"/>
        <end position="222"/>
    </location>
</feature>
<dbReference type="AlphaFoldDB" id="A0A1M6QWG1"/>
<dbReference type="Pfam" id="PF04307">
    <property type="entry name" value="YdjM"/>
    <property type="match status" value="1"/>
</dbReference>
<dbReference type="Proteomes" id="UP000184082">
    <property type="component" value="Unassembled WGS sequence"/>
</dbReference>
<accession>A0A1M6QWG1</accession>
<feature type="transmembrane region" description="Helical" evidence="1">
    <location>
        <begin position="12"/>
        <end position="29"/>
    </location>
</feature>
<feature type="transmembrane region" description="Helical" evidence="1">
    <location>
        <begin position="288"/>
        <end position="306"/>
    </location>
</feature>
<keyword evidence="1" id="KW-0472">Membrane</keyword>
<proteinExistence type="predicted"/>
<keyword evidence="1" id="KW-1133">Transmembrane helix</keyword>
<evidence type="ECO:0000313" key="2">
    <source>
        <dbReference type="EMBL" id="SHK24535.1"/>
    </source>
</evidence>
<sequence>MMGKTHFKIGILYYLLMSFLTGKILISFYHMKIDVLALLAAGIGAVFPDADSDHSMVNTKNPLFKASKKTINYFNRLIKKVIGFFFFIVPAVLIILYMYKNKVYLKELVILEIILLFLSFNSIKVGKYIPLLSSIYRKIDNKSLKIKKIFMMSIYICMSLSIIYFSRGRIIGVIWGAIFMIIAVFPHRTFLHAPEGLILSVIGVKYLADILNVSYITLPFAIGYFSHLYLGDVFTSSGVPVSSLPVILKKMGLHERLKKYTLYKNLYKILNIRLKIPIIKTGSTLGNVFEWLYVLVLFILIISIYSKY</sequence>
<dbReference type="RefSeq" id="WP_072967435.1">
    <property type="nucleotide sequence ID" value="NZ_FRAJ01000012.1"/>
</dbReference>
<protein>
    <submittedName>
        <fullName evidence="2">LexA-binding, inner membrane-associated putative hydrolase</fullName>
    </submittedName>
</protein>
<feature type="transmembrane region" description="Helical" evidence="1">
    <location>
        <begin position="172"/>
        <end position="190"/>
    </location>
</feature>